<dbReference type="RefSeq" id="WP_074640773.1">
    <property type="nucleotide sequence ID" value="NZ_FOFU01000001.1"/>
</dbReference>
<feature type="signal peptide" evidence="3">
    <location>
        <begin position="1"/>
        <end position="20"/>
    </location>
</feature>
<comment type="similarity">
    <text evidence="2">Belongs to the bacterial solute-binding protein 1 family.</text>
</comment>
<protein>
    <submittedName>
        <fullName evidence="4">ABC-type glycerol-3-phosphate transport system, substrate-binding protein</fullName>
    </submittedName>
</protein>
<evidence type="ECO:0000256" key="2">
    <source>
        <dbReference type="ARBA" id="ARBA00008520"/>
    </source>
</evidence>
<sequence length="423" mass="46669">MKKIITILVSMVLVSSMIFAAGKKSKDKKVTVEIWHTYNGKQAAALNDAADRFNATQSKYVVEVKNQDYAGFTDTVYNAVANGIGPSIIFNYGTTAVDYANEGLAIDIRKYIKKDNKKGDKTMQNIIDSLPEAMKTDVLGFEDGGIYYLPGCTTGPVLFYNKTIFEELGLNPPTNWDELVEVSKTIKEKKGIPGFHSDGLVDNIQELIMHNGLGYIDVANKHVTFCGPKLEEIYQWYADNCKKGYFSFNTIGRYSSEDLANGDIASFSGSCVNDQYIQMVEGKGELGMAKWISGNFYTAWNRGPIFLHRNDAVDEGAYEFVKFFLNRENAAKWAIANSALCPYGTSADVPEYVAYLKNLPATSALPYVQANMAVSGSFPNVTGSAAVRKILEEYLNYVVDGKMTAKEAVAAIEKQCNDALNGR</sequence>
<accession>A0A1H9B9Q4</accession>
<dbReference type="Gene3D" id="3.40.190.10">
    <property type="entry name" value="Periplasmic binding protein-like II"/>
    <property type="match status" value="2"/>
</dbReference>
<name>A0A1H9B9Q4_9SPIR</name>
<dbReference type="AlphaFoldDB" id="A0A1H9B9Q4"/>
<evidence type="ECO:0000256" key="3">
    <source>
        <dbReference type="SAM" id="SignalP"/>
    </source>
</evidence>
<dbReference type="EMBL" id="FOFU01000001">
    <property type="protein sequence ID" value="SEP85431.1"/>
    <property type="molecule type" value="Genomic_DNA"/>
</dbReference>
<dbReference type="SUPFAM" id="SSF53850">
    <property type="entry name" value="Periplasmic binding protein-like II"/>
    <property type="match status" value="1"/>
</dbReference>
<proteinExistence type="inferred from homology"/>
<dbReference type="STRING" id="163.SAMN04487775_102316"/>
<dbReference type="Proteomes" id="UP000182360">
    <property type="component" value="Unassembled WGS sequence"/>
</dbReference>
<evidence type="ECO:0000256" key="1">
    <source>
        <dbReference type="ARBA" id="ARBA00004418"/>
    </source>
</evidence>
<comment type="subcellular location">
    <subcellularLocation>
        <location evidence="1">Periplasm</location>
    </subcellularLocation>
</comment>
<dbReference type="InterPro" id="IPR050490">
    <property type="entry name" value="Bact_solute-bd_prot1"/>
</dbReference>
<keyword evidence="5" id="KW-1185">Reference proteome</keyword>
<dbReference type="eggNOG" id="COG1653">
    <property type="taxonomic scope" value="Bacteria"/>
</dbReference>
<gene>
    <name evidence="4" type="ORF">SAMN04487977_101621</name>
</gene>
<evidence type="ECO:0000313" key="4">
    <source>
        <dbReference type="EMBL" id="SEP85431.1"/>
    </source>
</evidence>
<reference evidence="4 5" key="1">
    <citation type="submission" date="2016-10" db="EMBL/GenBank/DDBJ databases">
        <authorList>
            <person name="de Groot N.N."/>
        </authorList>
    </citation>
    <scope>NUCLEOTIDE SEQUENCE [LARGE SCALE GENOMIC DNA]</scope>
    <source>
        <strain evidence="4 5">B25</strain>
    </source>
</reference>
<feature type="chain" id="PRO_5010202014" evidence="3">
    <location>
        <begin position="21"/>
        <end position="423"/>
    </location>
</feature>
<dbReference type="Pfam" id="PF01547">
    <property type="entry name" value="SBP_bac_1"/>
    <property type="match status" value="1"/>
</dbReference>
<dbReference type="GO" id="GO:0042597">
    <property type="term" value="C:periplasmic space"/>
    <property type="evidence" value="ECO:0007669"/>
    <property type="project" value="UniProtKB-SubCell"/>
</dbReference>
<dbReference type="InterPro" id="IPR006059">
    <property type="entry name" value="SBP"/>
</dbReference>
<dbReference type="PANTHER" id="PTHR43649">
    <property type="entry name" value="ARABINOSE-BINDING PROTEIN-RELATED"/>
    <property type="match status" value="1"/>
</dbReference>
<organism evidence="4 5">
    <name type="scientific">Treponema bryantii</name>
    <dbReference type="NCBI Taxonomy" id="163"/>
    <lineage>
        <taxon>Bacteria</taxon>
        <taxon>Pseudomonadati</taxon>
        <taxon>Spirochaetota</taxon>
        <taxon>Spirochaetia</taxon>
        <taxon>Spirochaetales</taxon>
        <taxon>Treponemataceae</taxon>
        <taxon>Treponema</taxon>
    </lineage>
</organism>
<evidence type="ECO:0000313" key="5">
    <source>
        <dbReference type="Proteomes" id="UP000182360"/>
    </source>
</evidence>
<keyword evidence="3" id="KW-0732">Signal</keyword>
<dbReference type="PANTHER" id="PTHR43649:SF12">
    <property type="entry name" value="DIACETYLCHITOBIOSE BINDING PROTEIN DASA"/>
    <property type="match status" value="1"/>
</dbReference>